<keyword evidence="3" id="KW-1185">Reference proteome</keyword>
<accession>A0A7R9BT83</accession>
<protein>
    <submittedName>
        <fullName evidence="2">Uncharacterized protein</fullName>
    </submittedName>
</protein>
<dbReference type="Proteomes" id="UP000678499">
    <property type="component" value="Unassembled WGS sequence"/>
</dbReference>
<reference evidence="2" key="1">
    <citation type="submission" date="2020-11" db="EMBL/GenBank/DDBJ databases">
        <authorList>
            <person name="Tran Van P."/>
        </authorList>
    </citation>
    <scope>NUCLEOTIDE SEQUENCE</scope>
</reference>
<name>A0A7R9BT83_9CRUS</name>
<evidence type="ECO:0000313" key="2">
    <source>
        <dbReference type="EMBL" id="CAD7280102.1"/>
    </source>
</evidence>
<organism evidence="2">
    <name type="scientific">Notodromas monacha</name>
    <dbReference type="NCBI Taxonomy" id="399045"/>
    <lineage>
        <taxon>Eukaryota</taxon>
        <taxon>Metazoa</taxon>
        <taxon>Ecdysozoa</taxon>
        <taxon>Arthropoda</taxon>
        <taxon>Crustacea</taxon>
        <taxon>Oligostraca</taxon>
        <taxon>Ostracoda</taxon>
        <taxon>Podocopa</taxon>
        <taxon>Podocopida</taxon>
        <taxon>Cypridocopina</taxon>
        <taxon>Cypridoidea</taxon>
        <taxon>Cyprididae</taxon>
        <taxon>Notodromas</taxon>
    </lineage>
</organism>
<dbReference type="AlphaFoldDB" id="A0A7R9BT83"/>
<sequence>MLEGNGEDLCVSASGESQDFSGIPHNGDEKTFGKALQALPCNTAGHDKGGHAELDEVSVWTSKHHAGGQQQLCPAMGKYLPMDDVLRLSLALIPAFV</sequence>
<dbReference type="EMBL" id="OA883978">
    <property type="protein sequence ID" value="CAD7280102.1"/>
    <property type="molecule type" value="Genomic_DNA"/>
</dbReference>
<evidence type="ECO:0000256" key="1">
    <source>
        <dbReference type="SAM" id="MobiDB-lite"/>
    </source>
</evidence>
<feature type="region of interest" description="Disordered" evidence="1">
    <location>
        <begin position="1"/>
        <end position="27"/>
    </location>
</feature>
<gene>
    <name evidence="2" type="ORF">NMOB1V02_LOCUS7765</name>
</gene>
<evidence type="ECO:0000313" key="3">
    <source>
        <dbReference type="Proteomes" id="UP000678499"/>
    </source>
</evidence>
<proteinExistence type="predicted"/>
<dbReference type="EMBL" id="CAJPEX010001941">
    <property type="protein sequence ID" value="CAG0920254.1"/>
    <property type="molecule type" value="Genomic_DNA"/>
</dbReference>